<dbReference type="InterPro" id="IPR018312">
    <property type="entry name" value="Chromosome_initiator_DnaA_CS"/>
</dbReference>
<evidence type="ECO:0000313" key="13">
    <source>
        <dbReference type="EMBL" id="SBO46632.1"/>
    </source>
</evidence>
<protein>
    <recommendedName>
        <fullName evidence="8 9">Chromosomal replication initiator protein DnaA</fullName>
    </recommendedName>
</protein>
<dbReference type="GO" id="GO:0005524">
    <property type="term" value="F:ATP binding"/>
    <property type="evidence" value="ECO:0007669"/>
    <property type="project" value="UniProtKB-UniRule"/>
</dbReference>
<dbReference type="SMART" id="SM00382">
    <property type="entry name" value="AAA"/>
    <property type="match status" value="1"/>
</dbReference>
<evidence type="ECO:0000256" key="1">
    <source>
        <dbReference type="ARBA" id="ARBA00006583"/>
    </source>
</evidence>
<dbReference type="InterPro" id="IPR001957">
    <property type="entry name" value="Chromosome_initiator_DnaA"/>
</dbReference>
<keyword evidence="5 9" id="KW-0067">ATP-binding</keyword>
<evidence type="ECO:0000256" key="7">
    <source>
        <dbReference type="ARBA" id="ARBA00023125"/>
    </source>
</evidence>
<dbReference type="AlphaFoldDB" id="A0A2N8U3R7"/>
<dbReference type="Proteomes" id="UP000233776">
    <property type="component" value="Chromosome I"/>
</dbReference>
<dbReference type="GO" id="GO:0003688">
    <property type="term" value="F:DNA replication origin binding"/>
    <property type="evidence" value="ECO:0007669"/>
    <property type="project" value="UniProtKB-UniRule"/>
</dbReference>
<keyword evidence="7 9" id="KW-0238">DNA-binding</keyword>
<sequence length="466" mass="54196">MNINSTNDKEIALKSYTETFLDILRQELGDQMLYKNFFANFEIKDISKIGHITIGTTNITPNSQYVIKAYESSIQKSLDETFERKCTFSFVLLDSAIKKKIKRERKEEAIENIELSNREVDKTKTFDNYVEGNFNKEAIRIAKLIVDGEEDYNPIFIYGKSGIGKTHLLNAICNEFLKKDVTVKYINANSFTRDISYFLQENDQRKLKQIRNHFDNADIVMFDDFQSYGIGNKKATIELIFNILDSRINQKRTTIICSDRPIYSLQNSFDARLISRLSMGLQLSIDEPQKADLLKILDYMININKMTPELWEDDAKIFIVKNHANSIRSLIGAINRLRFYNSEIVKTNSRYTLAIVNSILKDIQQVKEKVTPDVIIEYVAKYYKLSRSEILGKSRRKDVVLARHIAIWIVKKQLDLSLEQIGKFFGNRDHSTIINAVRKIEKETEQSDRTFKRTISEISNEIFKKS</sequence>
<dbReference type="EMBL" id="CP058496">
    <property type="protein sequence ID" value="WHO15771.1"/>
    <property type="molecule type" value="Genomic_DNA"/>
</dbReference>
<reference evidence="13 15" key="1">
    <citation type="submission" date="2016-06" db="EMBL/GenBank/DDBJ databases">
        <authorList>
            <person name="Kjaerup R.B."/>
            <person name="Dalgaard T.S."/>
            <person name="Juul-Madsen H.R."/>
        </authorList>
    </citation>
    <scope>NUCLEOTIDE SEQUENCE [LARGE SCALE GENOMIC DNA]</scope>
    <source>
        <strain evidence="13">JF4278</strain>
    </source>
</reference>
<dbReference type="GeneID" id="31507363"/>
<dbReference type="Gene3D" id="3.40.50.300">
    <property type="entry name" value="P-loop containing nucleotide triphosphate hydrolases"/>
    <property type="match status" value="1"/>
</dbReference>
<dbReference type="PANTHER" id="PTHR30050:SF2">
    <property type="entry name" value="CHROMOSOMAL REPLICATION INITIATOR PROTEIN DNAA"/>
    <property type="match status" value="1"/>
</dbReference>
<dbReference type="PROSITE" id="PS01008">
    <property type="entry name" value="DNAA"/>
    <property type="match status" value="1"/>
</dbReference>
<dbReference type="NCBIfam" id="NF001154">
    <property type="entry name" value="PRK00149.3-3"/>
    <property type="match status" value="1"/>
</dbReference>
<dbReference type="InterPro" id="IPR020591">
    <property type="entry name" value="Chromosome_initiator_DnaA-like"/>
</dbReference>
<dbReference type="GO" id="GO:0006275">
    <property type="term" value="P:regulation of DNA replication"/>
    <property type="evidence" value="ECO:0007669"/>
    <property type="project" value="UniProtKB-UniRule"/>
</dbReference>
<keyword evidence="16" id="KW-1185">Reference proteome</keyword>
<dbReference type="NCBIfam" id="TIGR00362">
    <property type="entry name" value="DnaA"/>
    <property type="match status" value="1"/>
</dbReference>
<dbReference type="CDD" id="cd00009">
    <property type="entry name" value="AAA"/>
    <property type="match status" value="1"/>
</dbReference>
<evidence type="ECO:0000256" key="10">
    <source>
        <dbReference type="RuleBase" id="RU004227"/>
    </source>
</evidence>
<evidence type="ECO:0000313" key="15">
    <source>
        <dbReference type="Proteomes" id="UP000233776"/>
    </source>
</evidence>
<dbReference type="InterPro" id="IPR013317">
    <property type="entry name" value="DnaA_dom"/>
</dbReference>
<feature type="domain" description="Chromosomal replication initiator DnaA C-terminal" evidence="12">
    <location>
        <begin position="371"/>
        <end position="440"/>
    </location>
</feature>
<evidence type="ECO:0000256" key="5">
    <source>
        <dbReference type="ARBA" id="ARBA00022840"/>
    </source>
</evidence>
<dbReference type="Pfam" id="PF08299">
    <property type="entry name" value="Bac_DnaA_C"/>
    <property type="match status" value="1"/>
</dbReference>
<evidence type="ECO:0000256" key="4">
    <source>
        <dbReference type="ARBA" id="ARBA00022741"/>
    </source>
</evidence>
<dbReference type="GO" id="GO:0006270">
    <property type="term" value="P:DNA replication initiation"/>
    <property type="evidence" value="ECO:0007669"/>
    <property type="project" value="UniProtKB-UniRule"/>
</dbReference>
<dbReference type="CDD" id="cd06571">
    <property type="entry name" value="Bac_DnaA_C"/>
    <property type="match status" value="1"/>
</dbReference>
<evidence type="ECO:0000256" key="8">
    <source>
        <dbReference type="NCBIfam" id="TIGR00362"/>
    </source>
</evidence>
<reference evidence="14" key="3">
    <citation type="submission" date="2021-04" db="EMBL/GenBank/DDBJ databases">
        <authorList>
            <person name="Vereecke N."/>
            <person name="Bokma J."/>
        </authorList>
    </citation>
    <scope>NUCLEOTIDE SEQUENCE</scope>
    <source>
        <strain evidence="14">Mb222</strain>
    </source>
</reference>
<evidence type="ECO:0000256" key="6">
    <source>
        <dbReference type="ARBA" id="ARBA00023121"/>
    </source>
</evidence>
<dbReference type="Proteomes" id="UP000596039">
    <property type="component" value="Chromosome"/>
</dbReference>
<organism evidence="13 15">
    <name type="scientific">Mycoplasmopsis bovis</name>
    <name type="common">Mycoplasma bovis</name>
    <dbReference type="NCBI Taxonomy" id="28903"/>
    <lineage>
        <taxon>Bacteria</taxon>
        <taxon>Bacillati</taxon>
        <taxon>Mycoplasmatota</taxon>
        <taxon>Mycoplasmoidales</taxon>
        <taxon>Metamycoplasmataceae</taxon>
        <taxon>Mycoplasmopsis</taxon>
    </lineage>
</organism>
<feature type="domain" description="AAA+ ATPase" evidence="11">
    <location>
        <begin position="151"/>
        <end position="287"/>
    </location>
</feature>
<name>A0A2N8U3R7_MYCBV</name>
<accession>A0A2N8U3R7</accession>
<dbReference type="RefSeq" id="WP_013456605.1">
    <property type="nucleotide sequence ID" value="NZ_CP022586.1"/>
</dbReference>
<keyword evidence="6" id="KW-0446">Lipid-binding</keyword>
<evidence type="ECO:0000256" key="3">
    <source>
        <dbReference type="ARBA" id="ARBA00022705"/>
    </source>
</evidence>
<dbReference type="InterPro" id="IPR027417">
    <property type="entry name" value="P-loop_NTPase"/>
</dbReference>
<dbReference type="SUPFAM" id="SSF48295">
    <property type="entry name" value="TrpR-like"/>
    <property type="match status" value="1"/>
</dbReference>
<evidence type="ECO:0000313" key="16">
    <source>
        <dbReference type="Proteomes" id="UP000596039"/>
    </source>
</evidence>
<evidence type="ECO:0000256" key="2">
    <source>
        <dbReference type="ARBA" id="ARBA00022490"/>
    </source>
</evidence>
<keyword evidence="4 9" id="KW-0547">Nucleotide-binding</keyword>
<dbReference type="Pfam" id="PF00308">
    <property type="entry name" value="Bac_DnaA"/>
    <property type="match status" value="1"/>
</dbReference>
<dbReference type="SMART" id="SM00760">
    <property type="entry name" value="Bac_DnaA_C"/>
    <property type="match status" value="1"/>
</dbReference>
<dbReference type="STRING" id="28903.B0W43_00005"/>
<evidence type="ECO:0000259" key="12">
    <source>
        <dbReference type="SMART" id="SM00760"/>
    </source>
</evidence>
<reference evidence="14 16" key="2">
    <citation type="journal article" date="2020" name="Vet. Res.">
        <title>Phylogenomic analysis of Mycoplasma bovis from Belgian veal, dairy and beef herds.</title>
        <authorList>
            <person name="Bokma J."/>
            <person name="Vereecke N."/>
            <person name="De Bleecker K."/>
            <person name="Callens J."/>
            <person name="Ribbens S."/>
            <person name="Nauwynck H."/>
            <person name="Haesebrouck F."/>
            <person name="Theuns S."/>
            <person name="Boyen F."/>
            <person name="Pardon B."/>
        </authorList>
    </citation>
    <scope>NUCLEOTIDE SEQUENCE [LARGE SCALE GENOMIC DNA]</scope>
    <source>
        <strain evidence="14 16">Mb222</strain>
    </source>
</reference>
<dbReference type="InterPro" id="IPR010921">
    <property type="entry name" value="Trp_repressor/repl_initiator"/>
</dbReference>
<dbReference type="Gene3D" id="1.10.1750.10">
    <property type="match status" value="1"/>
</dbReference>
<keyword evidence="3 9" id="KW-0235">DNA replication</keyword>
<dbReference type="EMBL" id="LT578453">
    <property type="protein sequence ID" value="SBO46632.1"/>
    <property type="molecule type" value="Genomic_DNA"/>
</dbReference>
<comment type="similarity">
    <text evidence="1 10">Belongs to the DnaA family.</text>
</comment>
<keyword evidence="2" id="KW-0963">Cytoplasm</keyword>
<evidence type="ECO:0000256" key="9">
    <source>
        <dbReference type="RuleBase" id="RU000577"/>
    </source>
</evidence>
<dbReference type="GO" id="GO:0005886">
    <property type="term" value="C:plasma membrane"/>
    <property type="evidence" value="ECO:0007669"/>
    <property type="project" value="TreeGrafter"/>
</dbReference>
<dbReference type="PRINTS" id="PR00051">
    <property type="entry name" value="DNAA"/>
</dbReference>
<dbReference type="PANTHER" id="PTHR30050">
    <property type="entry name" value="CHROMOSOMAL REPLICATION INITIATOR PROTEIN DNAA"/>
    <property type="match status" value="1"/>
</dbReference>
<evidence type="ECO:0000313" key="14">
    <source>
        <dbReference type="EMBL" id="WHO15771.1"/>
    </source>
</evidence>
<dbReference type="GO" id="GO:0008289">
    <property type="term" value="F:lipid binding"/>
    <property type="evidence" value="ECO:0007669"/>
    <property type="project" value="UniProtKB-KW"/>
</dbReference>
<dbReference type="InterPro" id="IPR003593">
    <property type="entry name" value="AAA+_ATPase"/>
</dbReference>
<dbReference type="InterPro" id="IPR013159">
    <property type="entry name" value="DnaA_C"/>
</dbReference>
<dbReference type="Gene3D" id="1.10.8.60">
    <property type="match status" value="1"/>
</dbReference>
<dbReference type="SUPFAM" id="SSF52540">
    <property type="entry name" value="P-loop containing nucleoside triphosphate hydrolases"/>
    <property type="match status" value="1"/>
</dbReference>
<proteinExistence type="inferred from homology"/>
<comment type="function">
    <text evidence="9">Plays an essential role in the initiation and regulation of chromosomal replication. ATP-DnaA binds to the origin of replication (oriC) to initiate formation of the DNA replication initiation complex once per cell cycle. Binds the DnaA box (a 9 base pair repeat at the origin) and separates the double-stranded (ds)DNA. Forms a right-handed helical filament on oriC DNA; dsDNA binds to the exterior of the filament while single-stranded (ss)DNA is stabiized in the filament's interior. The ATP-DnaA-oriC complex binds and stabilizes one strand of the AT-rich DNA unwinding element (DUE), permitting loading of DNA polymerase. After initiation quickly degrades to an ADP-DnaA complex that is not apt for DNA replication. Binds acidic phospholipids.</text>
</comment>
<gene>
    <name evidence="14" type="primary">dnaA</name>
    <name evidence="14" type="ORF">HYD69_00005</name>
    <name evidence="13" type="ORF">MBOVJF4278_00876</name>
</gene>
<evidence type="ECO:0000259" key="11">
    <source>
        <dbReference type="SMART" id="SM00382"/>
    </source>
</evidence>